<evidence type="ECO:0000256" key="3">
    <source>
        <dbReference type="ARBA" id="ARBA00022692"/>
    </source>
</evidence>
<evidence type="ECO:0000256" key="2">
    <source>
        <dbReference type="ARBA" id="ARBA00022475"/>
    </source>
</evidence>
<evidence type="ECO:0000256" key="5">
    <source>
        <dbReference type="ARBA" id="ARBA00023136"/>
    </source>
</evidence>
<keyword evidence="5 6" id="KW-0472">Membrane</keyword>
<sequence length="329" mass="35549">MIFTILKVVIGIGCIIALIHFDFIDFSLLANALSAPGVVLFAFACLLITVFIGALRWQILMRALHAEIGYLQSLNFTFIGQFFNVFLPGAYGGDFVRGGLAYRLHKDKLGAIMMSSLVDRLTGLVGLLVISLAVLALIPSQFQFWIGVIVVTGLALAFFGLVAAVKFQGIFISLIRLMPGPVERILMRIFKTVVGALEKYWNRKMDLVAAVALSVFQYVLVLESLHLLGGAMDITGLSWIGYIVSGVAGLFANAIPISPGGLGIGEAAFGQIAHLLEDQATNTAYSSVFLLMRTLTLLTAVFGVIPFLLYRDAVNAVTREKDKLQQGGA</sequence>
<feature type="transmembrane region" description="Helical" evidence="6">
    <location>
        <begin position="207"/>
        <end position="228"/>
    </location>
</feature>
<comment type="subcellular location">
    <subcellularLocation>
        <location evidence="1">Cell membrane</location>
        <topology evidence="1">Multi-pass membrane protein</topology>
    </subcellularLocation>
</comment>
<keyword evidence="3 6" id="KW-0812">Transmembrane</keyword>
<dbReference type="PANTHER" id="PTHR40277:SF1">
    <property type="entry name" value="BLL5419 PROTEIN"/>
    <property type="match status" value="1"/>
</dbReference>
<organism evidence="7 8">
    <name type="scientific">Sneathiella sedimenti</name>
    <dbReference type="NCBI Taxonomy" id="2816034"/>
    <lineage>
        <taxon>Bacteria</taxon>
        <taxon>Pseudomonadati</taxon>
        <taxon>Pseudomonadota</taxon>
        <taxon>Alphaproteobacteria</taxon>
        <taxon>Sneathiellales</taxon>
        <taxon>Sneathiellaceae</taxon>
        <taxon>Sneathiella</taxon>
    </lineage>
</organism>
<feature type="transmembrane region" description="Helical" evidence="6">
    <location>
        <begin position="240"/>
        <end position="264"/>
    </location>
</feature>
<dbReference type="PANTHER" id="PTHR40277">
    <property type="entry name" value="BLL5419 PROTEIN"/>
    <property type="match status" value="1"/>
</dbReference>
<dbReference type="Pfam" id="PF03706">
    <property type="entry name" value="LPG_synthase_TM"/>
    <property type="match status" value="1"/>
</dbReference>
<proteinExistence type="predicted"/>
<feature type="transmembrane region" description="Helical" evidence="6">
    <location>
        <begin position="284"/>
        <end position="310"/>
    </location>
</feature>
<evidence type="ECO:0000313" key="7">
    <source>
        <dbReference type="EMBL" id="MBO0333332.1"/>
    </source>
</evidence>
<dbReference type="RefSeq" id="WP_207043558.1">
    <property type="nucleotide sequence ID" value="NZ_JAFLNC010000002.1"/>
</dbReference>
<evidence type="ECO:0000256" key="4">
    <source>
        <dbReference type="ARBA" id="ARBA00022989"/>
    </source>
</evidence>
<reference evidence="7 8" key="1">
    <citation type="submission" date="2021-03" db="EMBL/GenBank/DDBJ databases">
        <title>Sneathiella sp. CAU 1612 isolated from Kang Won-do.</title>
        <authorList>
            <person name="Kim W."/>
        </authorList>
    </citation>
    <scope>NUCLEOTIDE SEQUENCE [LARGE SCALE GENOMIC DNA]</scope>
    <source>
        <strain evidence="7 8">CAU 1612</strain>
    </source>
</reference>
<protein>
    <submittedName>
        <fullName evidence="7">Flippase-like domain-containing protein</fullName>
    </submittedName>
</protein>
<accession>A0ABS3F4Q6</accession>
<gene>
    <name evidence="7" type="ORF">J0X12_06895</name>
</gene>
<evidence type="ECO:0000256" key="6">
    <source>
        <dbReference type="SAM" id="Phobius"/>
    </source>
</evidence>
<feature type="transmembrane region" description="Helical" evidence="6">
    <location>
        <begin position="117"/>
        <end position="138"/>
    </location>
</feature>
<dbReference type="NCBIfam" id="TIGR00374">
    <property type="entry name" value="flippase-like domain"/>
    <property type="match status" value="1"/>
</dbReference>
<evidence type="ECO:0000313" key="8">
    <source>
        <dbReference type="Proteomes" id="UP000664761"/>
    </source>
</evidence>
<feature type="transmembrane region" description="Helical" evidence="6">
    <location>
        <begin position="33"/>
        <end position="55"/>
    </location>
</feature>
<feature type="transmembrane region" description="Helical" evidence="6">
    <location>
        <begin position="144"/>
        <end position="165"/>
    </location>
</feature>
<feature type="transmembrane region" description="Helical" evidence="6">
    <location>
        <begin position="5"/>
        <end position="21"/>
    </location>
</feature>
<keyword evidence="8" id="KW-1185">Reference proteome</keyword>
<dbReference type="InterPro" id="IPR022791">
    <property type="entry name" value="L-PG_synthase/AglD"/>
</dbReference>
<comment type="caution">
    <text evidence="7">The sequence shown here is derived from an EMBL/GenBank/DDBJ whole genome shotgun (WGS) entry which is preliminary data.</text>
</comment>
<keyword evidence="2" id="KW-1003">Cell membrane</keyword>
<evidence type="ECO:0000256" key="1">
    <source>
        <dbReference type="ARBA" id="ARBA00004651"/>
    </source>
</evidence>
<keyword evidence="4 6" id="KW-1133">Transmembrane helix</keyword>
<dbReference type="Proteomes" id="UP000664761">
    <property type="component" value="Unassembled WGS sequence"/>
</dbReference>
<dbReference type="EMBL" id="JAFLNC010000002">
    <property type="protein sequence ID" value="MBO0333332.1"/>
    <property type="molecule type" value="Genomic_DNA"/>
</dbReference>
<name>A0ABS3F4Q6_9PROT</name>